<feature type="compositionally biased region" description="Low complexity" evidence="1">
    <location>
        <begin position="655"/>
        <end position="669"/>
    </location>
</feature>
<feature type="compositionally biased region" description="Polar residues" evidence="1">
    <location>
        <begin position="573"/>
        <end position="588"/>
    </location>
</feature>
<dbReference type="InterPro" id="IPR016024">
    <property type="entry name" value="ARM-type_fold"/>
</dbReference>
<dbReference type="AlphaFoldDB" id="A0AA40FBC5"/>
<dbReference type="GO" id="GO:0004672">
    <property type="term" value="F:protein kinase activity"/>
    <property type="evidence" value="ECO:0007669"/>
    <property type="project" value="InterPro"/>
</dbReference>
<dbReference type="InterPro" id="IPR000719">
    <property type="entry name" value="Prot_kinase_dom"/>
</dbReference>
<evidence type="ECO:0000256" key="1">
    <source>
        <dbReference type="SAM" id="MobiDB-lite"/>
    </source>
</evidence>
<dbReference type="InterPro" id="IPR011989">
    <property type="entry name" value="ARM-like"/>
</dbReference>
<dbReference type="PANTHER" id="PTHR12984:SF3">
    <property type="entry name" value="N-TERMINAL KINASE-LIKE PROTEIN"/>
    <property type="match status" value="1"/>
</dbReference>
<dbReference type="Gene3D" id="1.25.10.10">
    <property type="entry name" value="Leucine-rich Repeat Variant"/>
    <property type="match status" value="1"/>
</dbReference>
<feature type="region of interest" description="Disordered" evidence="1">
    <location>
        <begin position="617"/>
        <end position="823"/>
    </location>
</feature>
<gene>
    <name evidence="3" type="ORF">B0T18DRAFT_477634</name>
</gene>
<evidence type="ECO:0000313" key="4">
    <source>
        <dbReference type="Proteomes" id="UP001172155"/>
    </source>
</evidence>
<dbReference type="InterPro" id="IPR011009">
    <property type="entry name" value="Kinase-like_dom_sf"/>
</dbReference>
<dbReference type="PANTHER" id="PTHR12984">
    <property type="entry name" value="SCY1-RELATED S/T PROTEIN KINASE-LIKE"/>
    <property type="match status" value="1"/>
</dbReference>
<evidence type="ECO:0000259" key="2">
    <source>
        <dbReference type="PROSITE" id="PS50011"/>
    </source>
</evidence>
<dbReference type="GO" id="GO:0005524">
    <property type="term" value="F:ATP binding"/>
    <property type="evidence" value="ECO:0007669"/>
    <property type="project" value="InterPro"/>
</dbReference>
<dbReference type="Proteomes" id="UP001172155">
    <property type="component" value="Unassembled WGS sequence"/>
</dbReference>
<dbReference type="Gene3D" id="3.30.200.20">
    <property type="entry name" value="Phosphorylase Kinase, domain 1"/>
    <property type="match status" value="1"/>
</dbReference>
<dbReference type="PROSITE" id="PS50011">
    <property type="entry name" value="PROTEIN_KINASE_DOM"/>
    <property type="match status" value="1"/>
</dbReference>
<feature type="domain" description="Protein kinase" evidence="2">
    <location>
        <begin position="1"/>
        <end position="289"/>
    </location>
</feature>
<sequence>MDFLKSAVASAIAKGPPFPYSFGDKVDLDPSIWSLYNGTRREDGSDCSIFSFDITANRSALPLARNAVKKLRTMRHPGVVKVLDTVEVEISQITGEESIAKPLPKSDSYIYIATERLVPLRWHVKRKSLSPETAKWGLCSIAKTVKFINDEASSVHGNLKVASIYTSESGEWKLGGFEVLSNVKDDEAVIYTYGSLVPDSSRYTPPELAKSGWDALKRSPHSAVDAYQFGALIFEVFNGSLGGSDQVGQTKGIPPSMHSSYKRLTNANPKARLSVGHFVEQGQRSGSFFDSPLIKLTDGVENLGVKSETEREAFLDDLDQLTDDFPEDFFKMKVLPELLKSVEFGGGGPKAFAVVMKIAGKLPNDDFDSRVTPVLIRLFGNPDRAIRVCLLDNLPRMIDRLSQKVVNDKIFPQIVTGFTDVAPVVREQTLKSVLVLINKLSDRTVNGELLRYLAKTANDDQPGIRTNTTICLGKIAKNLGTSTRAKVLIAAFTRSLRDPFVHARNASLMALSATSEHFSDEDCAARIIPSISPLLIDKEKLIRDQANKAIEVYLQKIRKAAAGMADTALPPESATSGGPQMSTPQPAESSASAASAWAGWAISSFTNKISTAAGEIESTTPNGASATAPAPASKPARPAASSQTASSLHRQALKSPTPSSAPLSRTSSSGGMAGGESFFADPEVGDDDGDAWGDMDDSNDTADLFGGGGGDDAQSFPRPSVGGGTAGSSRTASGTGGGGATPFDDGAEPDFAGWLAAQAQKKSAIGGGGKTLPKGLGKAAATAAKPAGAAKKTLPISKKPAPAKKIDMKPKESGDDEGWGDGW</sequence>
<feature type="compositionally biased region" description="Acidic residues" evidence="1">
    <location>
        <begin position="814"/>
        <end position="823"/>
    </location>
</feature>
<dbReference type="InterPro" id="IPR051177">
    <property type="entry name" value="CIK-Related_Protein"/>
</dbReference>
<evidence type="ECO:0000313" key="3">
    <source>
        <dbReference type="EMBL" id="KAK0754662.1"/>
    </source>
</evidence>
<comment type="caution">
    <text evidence="3">The sequence shown here is derived from an EMBL/GenBank/DDBJ whole genome shotgun (WGS) entry which is preliminary data.</text>
</comment>
<feature type="compositionally biased region" description="Low complexity" evidence="1">
    <location>
        <begin position="771"/>
        <end position="800"/>
    </location>
</feature>
<dbReference type="GO" id="GO:0005737">
    <property type="term" value="C:cytoplasm"/>
    <property type="evidence" value="ECO:0007669"/>
    <property type="project" value="TreeGrafter"/>
</dbReference>
<name>A0AA40FBC5_9PEZI</name>
<dbReference type="Gene3D" id="1.10.510.10">
    <property type="entry name" value="Transferase(Phosphotransferase) domain 1"/>
    <property type="match status" value="1"/>
</dbReference>
<organism evidence="3 4">
    <name type="scientific">Schizothecium vesticola</name>
    <dbReference type="NCBI Taxonomy" id="314040"/>
    <lineage>
        <taxon>Eukaryota</taxon>
        <taxon>Fungi</taxon>
        <taxon>Dikarya</taxon>
        <taxon>Ascomycota</taxon>
        <taxon>Pezizomycotina</taxon>
        <taxon>Sordariomycetes</taxon>
        <taxon>Sordariomycetidae</taxon>
        <taxon>Sordariales</taxon>
        <taxon>Schizotheciaceae</taxon>
        <taxon>Schizothecium</taxon>
    </lineage>
</organism>
<accession>A0AA40FBC5</accession>
<feature type="compositionally biased region" description="Acidic residues" evidence="1">
    <location>
        <begin position="683"/>
        <end position="700"/>
    </location>
</feature>
<feature type="compositionally biased region" description="Low complexity" evidence="1">
    <location>
        <begin position="618"/>
        <end position="642"/>
    </location>
</feature>
<feature type="region of interest" description="Disordered" evidence="1">
    <location>
        <begin position="565"/>
        <end position="592"/>
    </location>
</feature>
<dbReference type="SUPFAM" id="SSF48371">
    <property type="entry name" value="ARM repeat"/>
    <property type="match status" value="1"/>
</dbReference>
<dbReference type="SUPFAM" id="SSF56112">
    <property type="entry name" value="Protein kinase-like (PK-like)"/>
    <property type="match status" value="1"/>
</dbReference>
<reference evidence="3" key="1">
    <citation type="submission" date="2023-06" db="EMBL/GenBank/DDBJ databases">
        <title>Genome-scale phylogeny and comparative genomics of the fungal order Sordariales.</title>
        <authorList>
            <consortium name="Lawrence Berkeley National Laboratory"/>
            <person name="Hensen N."/>
            <person name="Bonometti L."/>
            <person name="Westerberg I."/>
            <person name="Brannstrom I.O."/>
            <person name="Guillou S."/>
            <person name="Cros-Aarteil S."/>
            <person name="Calhoun S."/>
            <person name="Haridas S."/>
            <person name="Kuo A."/>
            <person name="Mondo S."/>
            <person name="Pangilinan J."/>
            <person name="Riley R."/>
            <person name="LaButti K."/>
            <person name="Andreopoulos B."/>
            <person name="Lipzen A."/>
            <person name="Chen C."/>
            <person name="Yanf M."/>
            <person name="Daum C."/>
            <person name="Ng V."/>
            <person name="Clum A."/>
            <person name="Steindorff A."/>
            <person name="Ohm R."/>
            <person name="Martin F."/>
            <person name="Silar P."/>
            <person name="Natvig D."/>
            <person name="Lalanne C."/>
            <person name="Gautier V."/>
            <person name="Ament-velasquez S.L."/>
            <person name="Kruys A."/>
            <person name="Hutchinson M.I."/>
            <person name="Powell A.J."/>
            <person name="Barry K."/>
            <person name="Miller A.N."/>
            <person name="Grigoriev I.V."/>
            <person name="Debuchy R."/>
            <person name="Gladieux P."/>
            <person name="Thoren M.H."/>
            <person name="Johannesson H."/>
        </authorList>
    </citation>
    <scope>NUCLEOTIDE SEQUENCE</scope>
    <source>
        <strain evidence="3">SMH3187-1</strain>
    </source>
</reference>
<feature type="compositionally biased region" description="Basic and acidic residues" evidence="1">
    <location>
        <begin position="804"/>
        <end position="813"/>
    </location>
</feature>
<proteinExistence type="predicted"/>
<dbReference type="GO" id="GO:0006409">
    <property type="term" value="P:tRNA export from nucleus"/>
    <property type="evidence" value="ECO:0007669"/>
    <property type="project" value="TreeGrafter"/>
</dbReference>
<keyword evidence="4" id="KW-1185">Reference proteome</keyword>
<dbReference type="EMBL" id="JAUKUD010000001">
    <property type="protein sequence ID" value="KAK0754662.1"/>
    <property type="molecule type" value="Genomic_DNA"/>
</dbReference>
<protein>
    <submittedName>
        <fullName evidence="3">Armadillo-type protein</fullName>
    </submittedName>
</protein>